<dbReference type="InterPro" id="IPR023393">
    <property type="entry name" value="START-like_dom_sf"/>
</dbReference>
<dbReference type="CDD" id="cd07816">
    <property type="entry name" value="Bet_v1-like"/>
    <property type="match status" value="1"/>
</dbReference>
<dbReference type="PaxDb" id="4097-A0A1S3YW90"/>
<dbReference type="PANTHER" id="PTHR31907">
    <property type="entry name" value="MLP-LIKE PROTEIN 423"/>
    <property type="match status" value="1"/>
</dbReference>
<dbReference type="OrthoDB" id="1281289at2759"/>
<dbReference type="Proteomes" id="UP000790787">
    <property type="component" value="Chromosome 20"/>
</dbReference>
<sequence length="147" mass="16743">MGLRGKLIAKTEVKCAGEIFHDHFSSKPHHIPKISPDKVHNFNIHEGELGTVGSVVSWKITLDGKERVLKQVIDAIDEEKQKITFKFIEGDLMELYKALSATLAAEGKWIEWSFEYEKQNEDIPEPFTLLGLAIDLIKDIDSHHHNK</sequence>
<name>A0A1S3YW90_TOBAC</name>
<reference evidence="3" key="2">
    <citation type="submission" date="2025-08" db="UniProtKB">
        <authorList>
            <consortium name="RefSeq"/>
        </authorList>
    </citation>
    <scope>IDENTIFICATION</scope>
    <source>
        <tissue evidence="3">Leaf</tissue>
    </source>
</reference>
<dbReference type="KEGG" id="nta:107780565"/>
<dbReference type="GO" id="GO:0006952">
    <property type="term" value="P:defense response"/>
    <property type="evidence" value="ECO:0007669"/>
    <property type="project" value="InterPro"/>
</dbReference>
<dbReference type="RefSeq" id="XP_016456596.1">
    <property type="nucleotide sequence ID" value="XM_016601110.2"/>
</dbReference>
<dbReference type="STRING" id="4097.A0A1S3YW90"/>
<evidence type="ECO:0000313" key="3">
    <source>
        <dbReference type="RefSeq" id="XP_016456596.1"/>
    </source>
</evidence>
<dbReference type="SMR" id="A0A1S3YW90"/>
<dbReference type="InterPro" id="IPR000916">
    <property type="entry name" value="Bet_v_I/MLP"/>
</dbReference>
<feature type="domain" description="Bet v I/Major latex protein" evidence="1">
    <location>
        <begin position="2"/>
        <end position="147"/>
    </location>
</feature>
<dbReference type="SMART" id="SM01037">
    <property type="entry name" value="Bet_v_1"/>
    <property type="match status" value="1"/>
</dbReference>
<dbReference type="InterPro" id="IPR051761">
    <property type="entry name" value="MLP-like_ligand-binding"/>
</dbReference>
<dbReference type="SUPFAM" id="SSF55961">
    <property type="entry name" value="Bet v1-like"/>
    <property type="match status" value="1"/>
</dbReference>
<dbReference type="AlphaFoldDB" id="A0A1S3YW90"/>
<reference evidence="2" key="1">
    <citation type="journal article" date="2014" name="Nat. Commun.">
        <title>The tobacco genome sequence and its comparison with those of tomato and potato.</title>
        <authorList>
            <person name="Sierro N."/>
            <person name="Battey J.N."/>
            <person name="Ouadi S."/>
            <person name="Bakaher N."/>
            <person name="Bovet L."/>
            <person name="Willig A."/>
            <person name="Goepfert S."/>
            <person name="Peitsch M.C."/>
            <person name="Ivanov N.V."/>
        </authorList>
    </citation>
    <scope>NUCLEOTIDE SEQUENCE [LARGE SCALE GENOMIC DNA]</scope>
</reference>
<protein>
    <submittedName>
        <fullName evidence="3">MLP-like protein 43</fullName>
    </submittedName>
</protein>
<evidence type="ECO:0000313" key="2">
    <source>
        <dbReference type="Proteomes" id="UP000790787"/>
    </source>
</evidence>
<dbReference type="GeneID" id="107780565"/>
<proteinExistence type="predicted"/>
<dbReference type="RefSeq" id="XP_016456596.1">
    <property type="nucleotide sequence ID" value="XM_016601110.1"/>
</dbReference>
<accession>A0A1S3YW90</accession>
<dbReference type="OMA" id="LHWHFEY"/>
<organism evidence="2 3">
    <name type="scientific">Nicotiana tabacum</name>
    <name type="common">Common tobacco</name>
    <dbReference type="NCBI Taxonomy" id="4097"/>
    <lineage>
        <taxon>Eukaryota</taxon>
        <taxon>Viridiplantae</taxon>
        <taxon>Streptophyta</taxon>
        <taxon>Embryophyta</taxon>
        <taxon>Tracheophyta</taxon>
        <taxon>Spermatophyta</taxon>
        <taxon>Magnoliopsida</taxon>
        <taxon>eudicotyledons</taxon>
        <taxon>Gunneridae</taxon>
        <taxon>Pentapetalae</taxon>
        <taxon>asterids</taxon>
        <taxon>lamiids</taxon>
        <taxon>Solanales</taxon>
        <taxon>Solanaceae</taxon>
        <taxon>Nicotianoideae</taxon>
        <taxon>Nicotianeae</taxon>
        <taxon>Nicotiana</taxon>
    </lineage>
</organism>
<keyword evidence="2" id="KW-1185">Reference proteome</keyword>
<gene>
    <name evidence="3" type="primary">LOC107780565</name>
</gene>
<dbReference type="Gene3D" id="3.30.530.20">
    <property type="match status" value="1"/>
</dbReference>
<dbReference type="Pfam" id="PF00407">
    <property type="entry name" value="Bet_v_1"/>
    <property type="match status" value="1"/>
</dbReference>
<evidence type="ECO:0000259" key="1">
    <source>
        <dbReference type="SMART" id="SM01037"/>
    </source>
</evidence>